<dbReference type="CDD" id="cd18032">
    <property type="entry name" value="DEXHc_RE_I_III_res"/>
    <property type="match status" value="1"/>
</dbReference>
<dbReference type="AlphaFoldDB" id="A0A1H8CEC9"/>
<reference evidence="3 4" key="1">
    <citation type="submission" date="2016-10" db="EMBL/GenBank/DDBJ databases">
        <authorList>
            <person name="de Groot N.N."/>
        </authorList>
    </citation>
    <scope>NUCLEOTIDE SEQUENCE [LARGE SCALE GENOMIC DNA]</scope>
    <source>
        <strain evidence="3 4">DSM 46701</strain>
    </source>
</reference>
<dbReference type="CDD" id="cd09205">
    <property type="entry name" value="PLDc_N_DEXD_b3"/>
    <property type="match status" value="1"/>
</dbReference>
<dbReference type="OrthoDB" id="9802848at2"/>
<dbReference type="PROSITE" id="PS51194">
    <property type="entry name" value="HELICASE_CTER"/>
    <property type="match status" value="1"/>
</dbReference>
<dbReference type="PROSITE" id="PS51192">
    <property type="entry name" value="HELICASE_ATP_BIND_1"/>
    <property type="match status" value="1"/>
</dbReference>
<keyword evidence="3" id="KW-0347">Helicase</keyword>
<accession>A0A1H8CEC9</accession>
<dbReference type="InterPro" id="IPR050742">
    <property type="entry name" value="Helicase_Restrict-Modif_Enz"/>
</dbReference>
<dbReference type="InterPro" id="IPR014001">
    <property type="entry name" value="Helicase_ATP-bd"/>
</dbReference>
<evidence type="ECO:0000313" key="3">
    <source>
        <dbReference type="EMBL" id="SEM93395.1"/>
    </source>
</evidence>
<dbReference type="SUPFAM" id="SSF52540">
    <property type="entry name" value="P-loop containing nucleoside triphosphate hydrolases"/>
    <property type="match status" value="1"/>
</dbReference>
<dbReference type="InterPro" id="IPR006935">
    <property type="entry name" value="Helicase/UvrB_N"/>
</dbReference>
<keyword evidence="4" id="KW-1185">Reference proteome</keyword>
<dbReference type="GO" id="GO:0004386">
    <property type="term" value="F:helicase activity"/>
    <property type="evidence" value="ECO:0007669"/>
    <property type="project" value="UniProtKB-KW"/>
</dbReference>
<organism evidence="3 4">
    <name type="scientific">Lihuaxuella thermophila</name>
    <dbReference type="NCBI Taxonomy" id="1173111"/>
    <lineage>
        <taxon>Bacteria</taxon>
        <taxon>Bacillati</taxon>
        <taxon>Bacillota</taxon>
        <taxon>Bacilli</taxon>
        <taxon>Bacillales</taxon>
        <taxon>Thermoactinomycetaceae</taxon>
        <taxon>Lihuaxuella</taxon>
    </lineage>
</organism>
<dbReference type="STRING" id="1173111.SAMN05444955_103244"/>
<dbReference type="Proteomes" id="UP000199695">
    <property type="component" value="Unassembled WGS sequence"/>
</dbReference>
<evidence type="ECO:0000313" key="4">
    <source>
        <dbReference type="Proteomes" id="UP000199695"/>
    </source>
</evidence>
<keyword evidence="3" id="KW-0378">Hydrolase</keyword>
<dbReference type="Pfam" id="PF00271">
    <property type="entry name" value="Helicase_C"/>
    <property type="match status" value="1"/>
</dbReference>
<dbReference type="InterPro" id="IPR001650">
    <property type="entry name" value="Helicase_C-like"/>
</dbReference>
<name>A0A1H8CEC9_9BACL</name>
<evidence type="ECO:0000259" key="1">
    <source>
        <dbReference type="PROSITE" id="PS51192"/>
    </source>
</evidence>
<dbReference type="Gene3D" id="3.30.870.10">
    <property type="entry name" value="Endonuclease Chain A"/>
    <property type="match status" value="1"/>
</dbReference>
<feature type="domain" description="Helicase ATP-binding" evidence="1">
    <location>
        <begin position="215"/>
        <end position="363"/>
    </location>
</feature>
<dbReference type="Pfam" id="PF13091">
    <property type="entry name" value="PLDc_2"/>
    <property type="match status" value="1"/>
</dbReference>
<dbReference type="Gene3D" id="3.40.50.300">
    <property type="entry name" value="P-loop containing nucleotide triphosphate hydrolases"/>
    <property type="match status" value="2"/>
</dbReference>
<sequence length="793" mass="91198">MSRVRLTTSQLYPHLIQAIEKSDAIYILVSFIMASGASLLHEPLERAAKRGADIKICTGDYLYITSPIALEQLLSIEGAEIRLFRSLNQSFHAKAYLFRSKTDGFIVIGSSNLSNSALTSGIEWNLSVSKNADPEVFEQAFSEFMAVFHHEQTIPVNLETLADYRREYTEYHKIHPVLPIFKEEIAESRPEYELDTEVEITPHEVQKAALDSLLSTMEEGYKRAMIIMATGLGKTYLSAFFAQHFNKVLFIAHREEILRQAERSFLKVDDSWKTGFYYGSREDRHADVLFASIQKLSMKHHLTSLTPDEFDLIIVDEFHHASANSYRKVIDYFKPRFLLGMTATPDRLDGGNIYALCENNVAFQMHFIEAIERGFLVPFHYMGVYDEIDYSKIRLVGGHYDRSQLEAAQIQEKMADNIYQAWKKYRQTRTIAFCSTIRQAQFLSDYFNRHGERTIALHSKSGLAARSSSIKELEEGRMDVIFTVDLFNEGVDIPAVDTLLFVRPTESISIFTQQIGRGLRLAEGKKYCQIIDLIGNYKNLDAKLRLFEKSGIKKGNRIEPAVPELCVFELDTKAIDFLEYYKKNLPSRKQRLIQSYYDVKREIGRRPSYLELHLNGWEDSGGYRQEWGSYADFLASVNELSDNEEAALTSHGSLIREVEKTSMSKSYKMVLLKAMLQRGTKKWAHPVSPAEVAHFFHSYLTSAPYRRKIDGISSKTLAEEYDERKVAELILKMPMSKWAGSTDGNFLLEDGRFFVNGYQTIHSDELYQFVSEICEYRLHRYFEKKAKRVDSGQ</sequence>
<dbReference type="GO" id="GO:0005524">
    <property type="term" value="F:ATP binding"/>
    <property type="evidence" value="ECO:0007669"/>
    <property type="project" value="InterPro"/>
</dbReference>
<feature type="domain" description="Helicase C-terminal" evidence="2">
    <location>
        <begin position="417"/>
        <end position="566"/>
    </location>
</feature>
<dbReference type="GO" id="GO:0003677">
    <property type="term" value="F:DNA binding"/>
    <property type="evidence" value="ECO:0007669"/>
    <property type="project" value="InterPro"/>
</dbReference>
<dbReference type="SUPFAM" id="SSF56024">
    <property type="entry name" value="Phospholipase D/nuclease"/>
    <property type="match status" value="1"/>
</dbReference>
<proteinExistence type="predicted"/>
<dbReference type="InterPro" id="IPR025202">
    <property type="entry name" value="PLD-like_dom"/>
</dbReference>
<dbReference type="PANTHER" id="PTHR47396:SF1">
    <property type="entry name" value="ATP-DEPENDENT HELICASE IRC3-RELATED"/>
    <property type="match status" value="1"/>
</dbReference>
<dbReference type="Pfam" id="PF04851">
    <property type="entry name" value="ResIII"/>
    <property type="match status" value="1"/>
</dbReference>
<dbReference type="SMART" id="SM00490">
    <property type="entry name" value="HELICc"/>
    <property type="match status" value="1"/>
</dbReference>
<gene>
    <name evidence="3" type="ORF">SAMN05444955_103244</name>
</gene>
<dbReference type="PANTHER" id="PTHR47396">
    <property type="entry name" value="TYPE I RESTRICTION ENZYME ECOKI R PROTEIN"/>
    <property type="match status" value="1"/>
</dbReference>
<dbReference type="EMBL" id="FOCQ01000003">
    <property type="protein sequence ID" value="SEM93395.1"/>
    <property type="molecule type" value="Genomic_DNA"/>
</dbReference>
<dbReference type="InterPro" id="IPR027417">
    <property type="entry name" value="P-loop_NTPase"/>
</dbReference>
<dbReference type="SMART" id="SM00487">
    <property type="entry name" value="DEXDc"/>
    <property type="match status" value="1"/>
</dbReference>
<dbReference type="GO" id="GO:0016787">
    <property type="term" value="F:hydrolase activity"/>
    <property type="evidence" value="ECO:0007669"/>
    <property type="project" value="InterPro"/>
</dbReference>
<dbReference type="GO" id="GO:0005829">
    <property type="term" value="C:cytosol"/>
    <property type="evidence" value="ECO:0007669"/>
    <property type="project" value="TreeGrafter"/>
</dbReference>
<dbReference type="CDD" id="cd18799">
    <property type="entry name" value="SF2_C_EcoAI-like"/>
    <property type="match status" value="1"/>
</dbReference>
<protein>
    <submittedName>
        <fullName evidence="3">Superfamily II DNA or RNA helicase</fullName>
    </submittedName>
</protein>
<keyword evidence="3" id="KW-0067">ATP-binding</keyword>
<keyword evidence="3" id="KW-0547">Nucleotide-binding</keyword>
<evidence type="ECO:0000259" key="2">
    <source>
        <dbReference type="PROSITE" id="PS51194"/>
    </source>
</evidence>
<dbReference type="RefSeq" id="WP_089965862.1">
    <property type="nucleotide sequence ID" value="NZ_FOCQ01000003.1"/>
</dbReference>